<feature type="transmembrane region" description="Helical" evidence="1">
    <location>
        <begin position="26"/>
        <end position="50"/>
    </location>
</feature>
<gene>
    <name evidence="2" type="ORF">BCF44_13629</name>
</gene>
<evidence type="ECO:0000256" key="1">
    <source>
        <dbReference type="SAM" id="Phobius"/>
    </source>
</evidence>
<dbReference type="Proteomes" id="UP000256269">
    <property type="component" value="Unassembled WGS sequence"/>
</dbReference>
<reference evidence="2 3" key="1">
    <citation type="submission" date="2018-08" db="EMBL/GenBank/DDBJ databases">
        <title>Genomic Encyclopedia of Archaeal and Bacterial Type Strains, Phase II (KMG-II): from individual species to whole genera.</title>
        <authorList>
            <person name="Goeker M."/>
        </authorList>
    </citation>
    <scope>NUCLEOTIDE SEQUENCE [LARGE SCALE GENOMIC DNA]</scope>
    <source>
        <strain evidence="2 3">DSM 45791</strain>
    </source>
</reference>
<dbReference type="AlphaFoldDB" id="A0A3E0G878"/>
<keyword evidence="3" id="KW-1185">Reference proteome</keyword>
<dbReference type="RefSeq" id="WP_116182132.1">
    <property type="nucleotide sequence ID" value="NZ_CP144379.1"/>
</dbReference>
<comment type="caution">
    <text evidence="2">The sequence shown here is derived from an EMBL/GenBank/DDBJ whole genome shotgun (WGS) entry which is preliminary data.</text>
</comment>
<dbReference type="OrthoDB" id="5184361at2"/>
<keyword evidence="1" id="KW-0812">Transmembrane</keyword>
<keyword evidence="1" id="KW-1133">Transmembrane helix</keyword>
<sequence>MSWLVCLFAFGMLYLLKKKWKKWRKWWVVAIFAAIGACSFANTNLGAWVAGLLRGLLGIPAGWIGVSAALLAALAVLICIPLVVYGFWHDRKADKPELIGLIMLPLLVIIASGPVAANGAGLVDAVTHFGTSGLSYLVAGGH</sequence>
<evidence type="ECO:0000313" key="2">
    <source>
        <dbReference type="EMBL" id="REH18274.1"/>
    </source>
</evidence>
<accession>A0A3E0G878</accession>
<dbReference type="EMBL" id="QUNO01000036">
    <property type="protein sequence ID" value="REH18274.1"/>
    <property type="molecule type" value="Genomic_DNA"/>
</dbReference>
<feature type="transmembrane region" description="Helical" evidence="1">
    <location>
        <begin position="98"/>
        <end position="117"/>
    </location>
</feature>
<name>A0A3E0G878_9PSEU</name>
<organism evidence="2 3">
    <name type="scientific">Kutzneria buriramensis</name>
    <dbReference type="NCBI Taxonomy" id="1045776"/>
    <lineage>
        <taxon>Bacteria</taxon>
        <taxon>Bacillati</taxon>
        <taxon>Actinomycetota</taxon>
        <taxon>Actinomycetes</taxon>
        <taxon>Pseudonocardiales</taxon>
        <taxon>Pseudonocardiaceae</taxon>
        <taxon>Kutzneria</taxon>
    </lineage>
</organism>
<feature type="transmembrane region" description="Helical" evidence="1">
    <location>
        <begin position="62"/>
        <end position="86"/>
    </location>
</feature>
<proteinExistence type="predicted"/>
<evidence type="ECO:0000313" key="3">
    <source>
        <dbReference type="Proteomes" id="UP000256269"/>
    </source>
</evidence>
<protein>
    <submittedName>
        <fullName evidence="2">Uncharacterized protein</fullName>
    </submittedName>
</protein>
<keyword evidence="1" id="KW-0472">Membrane</keyword>